<dbReference type="AlphaFoldDB" id="A0A381WFI2"/>
<proteinExistence type="predicted"/>
<organism evidence="1">
    <name type="scientific">marine metagenome</name>
    <dbReference type="NCBI Taxonomy" id="408172"/>
    <lineage>
        <taxon>unclassified sequences</taxon>
        <taxon>metagenomes</taxon>
        <taxon>ecological metagenomes</taxon>
    </lineage>
</organism>
<accession>A0A381WFI2</accession>
<evidence type="ECO:0000313" key="1">
    <source>
        <dbReference type="EMBL" id="SVA51225.1"/>
    </source>
</evidence>
<gene>
    <name evidence="1" type="ORF">METZ01_LOCUS104079</name>
</gene>
<protein>
    <submittedName>
        <fullName evidence="1">Uncharacterized protein</fullName>
    </submittedName>
</protein>
<sequence length="99" mass="10900">MKSSIKVYSQRGGRLVWLTHKDQLVEHGFTPGSRFNVEFTDDKIIITSKADGARKVSDKKGKPVLAIIGKKITEHFGWVADHTTDSVAAKFDSGKITIG</sequence>
<name>A0A381WFI2_9ZZZZ</name>
<reference evidence="1" key="1">
    <citation type="submission" date="2018-05" db="EMBL/GenBank/DDBJ databases">
        <authorList>
            <person name="Lanie J.A."/>
            <person name="Ng W.-L."/>
            <person name="Kazmierczak K.M."/>
            <person name="Andrzejewski T.M."/>
            <person name="Davidsen T.M."/>
            <person name="Wayne K.J."/>
            <person name="Tettelin H."/>
            <person name="Glass J.I."/>
            <person name="Rusch D."/>
            <person name="Podicherti R."/>
            <person name="Tsui H.-C.T."/>
            <person name="Winkler M.E."/>
        </authorList>
    </citation>
    <scope>NUCLEOTIDE SEQUENCE</scope>
</reference>
<dbReference type="EMBL" id="UINC01011635">
    <property type="protein sequence ID" value="SVA51225.1"/>
    <property type="molecule type" value="Genomic_DNA"/>
</dbReference>